<keyword evidence="2" id="KW-0238">DNA-binding</keyword>
<evidence type="ECO:0000256" key="1">
    <source>
        <dbReference type="ARBA" id="ARBA00023015"/>
    </source>
</evidence>
<evidence type="ECO:0000256" key="4">
    <source>
        <dbReference type="ARBA" id="ARBA00023242"/>
    </source>
</evidence>
<name>A0A2P2LA09_RHIMU</name>
<dbReference type="Gene3D" id="2.170.150.80">
    <property type="entry name" value="NAC domain"/>
    <property type="match status" value="1"/>
</dbReference>
<dbReference type="PROSITE" id="PS51005">
    <property type="entry name" value="NAC"/>
    <property type="match status" value="1"/>
</dbReference>
<accession>A0A2P2LA09</accession>
<dbReference type="GO" id="GO:0003677">
    <property type="term" value="F:DNA binding"/>
    <property type="evidence" value="ECO:0007669"/>
    <property type="project" value="UniProtKB-KW"/>
</dbReference>
<evidence type="ECO:0000256" key="2">
    <source>
        <dbReference type="ARBA" id="ARBA00023125"/>
    </source>
</evidence>
<keyword evidence="3" id="KW-0804">Transcription</keyword>
<dbReference type="GO" id="GO:0006355">
    <property type="term" value="P:regulation of DNA-templated transcription"/>
    <property type="evidence" value="ECO:0007669"/>
    <property type="project" value="InterPro"/>
</dbReference>
<dbReference type="InterPro" id="IPR003441">
    <property type="entry name" value="NAC-dom"/>
</dbReference>
<organism evidence="6">
    <name type="scientific">Rhizophora mucronata</name>
    <name type="common">Asiatic mangrove</name>
    <dbReference type="NCBI Taxonomy" id="61149"/>
    <lineage>
        <taxon>Eukaryota</taxon>
        <taxon>Viridiplantae</taxon>
        <taxon>Streptophyta</taxon>
        <taxon>Embryophyta</taxon>
        <taxon>Tracheophyta</taxon>
        <taxon>Spermatophyta</taxon>
        <taxon>Magnoliopsida</taxon>
        <taxon>eudicotyledons</taxon>
        <taxon>Gunneridae</taxon>
        <taxon>Pentapetalae</taxon>
        <taxon>rosids</taxon>
        <taxon>fabids</taxon>
        <taxon>Malpighiales</taxon>
        <taxon>Rhizophoraceae</taxon>
        <taxon>Rhizophora</taxon>
    </lineage>
</organism>
<dbReference type="AlphaFoldDB" id="A0A2P2LA09"/>
<dbReference type="Pfam" id="PF02365">
    <property type="entry name" value="NAM"/>
    <property type="match status" value="1"/>
</dbReference>
<dbReference type="PANTHER" id="PTHR31744:SF210">
    <property type="entry name" value="NAC DOMAIN-CONTAINING PROTEIN 86-LIKE"/>
    <property type="match status" value="1"/>
</dbReference>
<proteinExistence type="predicted"/>
<dbReference type="InterPro" id="IPR036093">
    <property type="entry name" value="NAC_dom_sf"/>
</dbReference>
<dbReference type="SUPFAM" id="SSF101941">
    <property type="entry name" value="NAC domain"/>
    <property type="match status" value="1"/>
</dbReference>
<keyword evidence="1" id="KW-0805">Transcription regulation</keyword>
<reference evidence="6" key="1">
    <citation type="submission" date="2018-02" db="EMBL/GenBank/DDBJ databases">
        <title>Rhizophora mucronata_Transcriptome.</title>
        <authorList>
            <person name="Meera S.P."/>
            <person name="Sreeshan A."/>
            <person name="Augustine A."/>
        </authorList>
    </citation>
    <scope>NUCLEOTIDE SEQUENCE</scope>
    <source>
        <tissue evidence="6">Leaf</tissue>
    </source>
</reference>
<protein>
    <submittedName>
        <fullName evidence="6">NAC transcription factors 5</fullName>
    </submittedName>
</protein>
<dbReference type="EMBL" id="GGEC01034311">
    <property type="protein sequence ID" value="MBX14795.1"/>
    <property type="molecule type" value="Transcribed_RNA"/>
</dbReference>
<evidence type="ECO:0000313" key="6">
    <source>
        <dbReference type="EMBL" id="MBX14795.1"/>
    </source>
</evidence>
<feature type="domain" description="NAC" evidence="5">
    <location>
        <begin position="10"/>
        <end position="74"/>
    </location>
</feature>
<evidence type="ECO:0000259" key="5">
    <source>
        <dbReference type="PROSITE" id="PS51005"/>
    </source>
</evidence>
<evidence type="ECO:0000256" key="3">
    <source>
        <dbReference type="ARBA" id="ARBA00023163"/>
    </source>
</evidence>
<keyword evidence="4" id="KW-0539">Nucleus</keyword>
<sequence length="74" mass="8606">MARGDSATFLAPGFRFHPTDEELLRYYLKRKLVNKPFRFDPISVIDIYKSEPWDLPGLTQASCNSLWLPPCLYV</sequence>
<dbReference type="PANTHER" id="PTHR31744">
    <property type="entry name" value="PROTEIN CUP-SHAPED COTYLEDON 2-RELATED"/>
    <property type="match status" value="1"/>
</dbReference>